<feature type="non-terminal residue" evidence="1">
    <location>
        <position position="84"/>
    </location>
</feature>
<gene>
    <name evidence="1" type="ORF">X975_17862</name>
</gene>
<dbReference type="Proteomes" id="UP000054359">
    <property type="component" value="Unassembled WGS sequence"/>
</dbReference>
<accession>A0A087ULE3</accession>
<dbReference type="Gene3D" id="2.60.120.200">
    <property type="match status" value="1"/>
</dbReference>
<dbReference type="AlphaFoldDB" id="A0A087ULE3"/>
<reference evidence="1 2" key="1">
    <citation type="submission" date="2013-11" db="EMBL/GenBank/DDBJ databases">
        <title>Genome sequencing of Stegodyphus mimosarum.</title>
        <authorList>
            <person name="Bechsgaard J."/>
        </authorList>
    </citation>
    <scope>NUCLEOTIDE SEQUENCE [LARGE SCALE GENOMIC DNA]</scope>
</reference>
<name>A0A087ULE3_STEMI</name>
<sequence>MKGLTLFVDDDKKTVNLKDRWPLDFKNGNFFFSVSSSRNDVHPEKSSTKNSTDMFQGCIQEMQLNGISLKLADFLPEQFLCDPS</sequence>
<keyword evidence="2" id="KW-1185">Reference proteome</keyword>
<evidence type="ECO:0000313" key="1">
    <source>
        <dbReference type="EMBL" id="KFM78182.1"/>
    </source>
</evidence>
<organism evidence="1 2">
    <name type="scientific">Stegodyphus mimosarum</name>
    <name type="common">African social velvet spider</name>
    <dbReference type="NCBI Taxonomy" id="407821"/>
    <lineage>
        <taxon>Eukaryota</taxon>
        <taxon>Metazoa</taxon>
        <taxon>Ecdysozoa</taxon>
        <taxon>Arthropoda</taxon>
        <taxon>Chelicerata</taxon>
        <taxon>Arachnida</taxon>
        <taxon>Araneae</taxon>
        <taxon>Araneomorphae</taxon>
        <taxon>Entelegynae</taxon>
        <taxon>Eresoidea</taxon>
        <taxon>Eresidae</taxon>
        <taxon>Stegodyphus</taxon>
    </lineage>
</organism>
<evidence type="ECO:0000313" key="2">
    <source>
        <dbReference type="Proteomes" id="UP000054359"/>
    </source>
</evidence>
<proteinExistence type="predicted"/>
<dbReference type="EMBL" id="KK120386">
    <property type="protein sequence ID" value="KFM78182.1"/>
    <property type="molecule type" value="Genomic_DNA"/>
</dbReference>
<protein>
    <submittedName>
        <fullName evidence="1">Uncharacterized protein</fullName>
    </submittedName>
</protein>
<dbReference type="OrthoDB" id="26719at2759"/>